<evidence type="ECO:0000313" key="3">
    <source>
        <dbReference type="EMBL" id="CAI8020491.1"/>
    </source>
</evidence>
<dbReference type="AlphaFoldDB" id="A0AA35S1J2"/>
<dbReference type="EMBL" id="CASHTH010001832">
    <property type="protein sequence ID" value="CAI8020491.1"/>
    <property type="molecule type" value="Genomic_DNA"/>
</dbReference>
<dbReference type="SMART" id="SM00320">
    <property type="entry name" value="WD40"/>
    <property type="match status" value="2"/>
</dbReference>
<accession>A0AA35S1J2</accession>
<dbReference type="InterPro" id="IPR015943">
    <property type="entry name" value="WD40/YVTN_repeat-like_dom_sf"/>
</dbReference>
<dbReference type="InterPro" id="IPR036322">
    <property type="entry name" value="WD40_repeat_dom_sf"/>
</dbReference>
<dbReference type="Proteomes" id="UP001174909">
    <property type="component" value="Unassembled WGS sequence"/>
</dbReference>
<evidence type="ECO:0000256" key="2">
    <source>
        <dbReference type="SAM" id="MobiDB-lite"/>
    </source>
</evidence>
<dbReference type="PANTHER" id="PTHR43979">
    <property type="entry name" value="PRE-MRNA-PROCESSING FACTOR 17"/>
    <property type="match status" value="1"/>
</dbReference>
<dbReference type="InterPro" id="IPR001680">
    <property type="entry name" value="WD40_rpt"/>
</dbReference>
<feature type="non-terminal residue" evidence="3">
    <location>
        <position position="123"/>
    </location>
</feature>
<dbReference type="Pfam" id="PF00400">
    <property type="entry name" value="WD40"/>
    <property type="match status" value="2"/>
</dbReference>
<dbReference type="GO" id="GO:0000398">
    <property type="term" value="P:mRNA splicing, via spliceosome"/>
    <property type="evidence" value="ECO:0007669"/>
    <property type="project" value="InterPro"/>
</dbReference>
<dbReference type="InterPro" id="IPR032847">
    <property type="entry name" value="PRPF17"/>
</dbReference>
<feature type="compositionally biased region" description="Polar residues" evidence="2">
    <location>
        <begin position="26"/>
        <end position="37"/>
    </location>
</feature>
<comment type="caution">
    <text evidence="3">The sequence shown here is derived from an EMBL/GenBank/DDBJ whole genome shotgun (WGS) entry which is preliminary data.</text>
</comment>
<dbReference type="Gene3D" id="2.130.10.10">
    <property type="entry name" value="YVTN repeat-like/Quinoprotein amine dehydrogenase"/>
    <property type="match status" value="1"/>
</dbReference>
<dbReference type="PROSITE" id="PS50082">
    <property type="entry name" value="WD_REPEATS_2"/>
    <property type="match status" value="1"/>
</dbReference>
<keyword evidence="1" id="KW-0853">WD repeat</keyword>
<feature type="compositionally biased region" description="Basic residues" evidence="2">
    <location>
        <begin position="1"/>
        <end position="16"/>
    </location>
</feature>
<proteinExistence type="predicted"/>
<sequence>SHTPHTHTHTHTHAHTSTREVAGVSVSGQHNTGVRSPQQLQTQQKEELQGAMVAGYACSADFSPEGSLVVSGDADGKLTVWEWRTTRIVTRFKAHDSVCISCLWLPHKTSKIISCGWDGKIHL</sequence>
<keyword evidence="4" id="KW-1185">Reference proteome</keyword>
<protein>
    <submittedName>
        <fullName evidence="3">Pre-mRNA-processing factor 17</fullName>
    </submittedName>
</protein>
<dbReference type="GO" id="GO:0071013">
    <property type="term" value="C:catalytic step 2 spliceosome"/>
    <property type="evidence" value="ECO:0007669"/>
    <property type="project" value="InterPro"/>
</dbReference>
<feature type="region of interest" description="Disordered" evidence="2">
    <location>
        <begin position="1"/>
        <end position="44"/>
    </location>
</feature>
<dbReference type="SUPFAM" id="SSF50978">
    <property type="entry name" value="WD40 repeat-like"/>
    <property type="match status" value="1"/>
</dbReference>
<gene>
    <name evidence="3" type="ORF">GBAR_LOCUS12265</name>
</gene>
<feature type="repeat" description="WD" evidence="1">
    <location>
        <begin position="59"/>
        <end position="91"/>
    </location>
</feature>
<dbReference type="PANTHER" id="PTHR43979:SF1">
    <property type="entry name" value="PRE-MRNA-PROCESSING FACTOR 17"/>
    <property type="match status" value="1"/>
</dbReference>
<reference evidence="3" key="1">
    <citation type="submission" date="2023-03" db="EMBL/GenBank/DDBJ databases">
        <authorList>
            <person name="Steffen K."/>
            <person name="Cardenas P."/>
        </authorList>
    </citation>
    <scope>NUCLEOTIDE SEQUENCE</scope>
</reference>
<name>A0AA35S1J2_GEOBA</name>
<dbReference type="GO" id="GO:0003729">
    <property type="term" value="F:mRNA binding"/>
    <property type="evidence" value="ECO:0007669"/>
    <property type="project" value="TreeGrafter"/>
</dbReference>
<organism evidence="3 4">
    <name type="scientific">Geodia barretti</name>
    <name type="common">Barrett's horny sponge</name>
    <dbReference type="NCBI Taxonomy" id="519541"/>
    <lineage>
        <taxon>Eukaryota</taxon>
        <taxon>Metazoa</taxon>
        <taxon>Porifera</taxon>
        <taxon>Demospongiae</taxon>
        <taxon>Heteroscleromorpha</taxon>
        <taxon>Tetractinellida</taxon>
        <taxon>Astrophorina</taxon>
        <taxon>Geodiidae</taxon>
        <taxon>Geodia</taxon>
    </lineage>
</organism>
<evidence type="ECO:0000313" key="4">
    <source>
        <dbReference type="Proteomes" id="UP001174909"/>
    </source>
</evidence>
<evidence type="ECO:0000256" key="1">
    <source>
        <dbReference type="PROSITE-ProRule" id="PRU00221"/>
    </source>
</evidence>